<proteinExistence type="predicted"/>
<dbReference type="Gene3D" id="1.20.144.10">
    <property type="entry name" value="Phosphatidic acid phosphatase type 2/haloperoxidase"/>
    <property type="match status" value="2"/>
</dbReference>
<feature type="transmembrane region" description="Helical" evidence="7">
    <location>
        <begin position="152"/>
        <end position="174"/>
    </location>
</feature>
<organism evidence="9 10">
    <name type="scientific">Butyricicoccus pullicaecorum</name>
    <dbReference type="NCBI Taxonomy" id="501571"/>
    <lineage>
        <taxon>Bacteria</taxon>
        <taxon>Bacillati</taxon>
        <taxon>Bacillota</taxon>
        <taxon>Clostridia</taxon>
        <taxon>Eubacteriales</taxon>
        <taxon>Butyricicoccaceae</taxon>
        <taxon>Butyricicoccus</taxon>
    </lineage>
</organism>
<dbReference type="GO" id="GO:0005886">
    <property type="term" value="C:plasma membrane"/>
    <property type="evidence" value="ECO:0007669"/>
    <property type="project" value="UniProtKB-SubCell"/>
</dbReference>
<evidence type="ECO:0000256" key="2">
    <source>
        <dbReference type="ARBA" id="ARBA00022475"/>
    </source>
</evidence>
<keyword evidence="5 7" id="KW-1133">Transmembrane helix</keyword>
<feature type="transmembrane region" description="Helical" evidence="7">
    <location>
        <begin position="27"/>
        <end position="50"/>
    </location>
</feature>
<feature type="transmembrane region" description="Helical" evidence="7">
    <location>
        <begin position="101"/>
        <end position="123"/>
    </location>
</feature>
<evidence type="ECO:0000256" key="7">
    <source>
        <dbReference type="SAM" id="Phobius"/>
    </source>
</evidence>
<keyword evidence="3 7" id="KW-0812">Transmembrane</keyword>
<evidence type="ECO:0000256" key="5">
    <source>
        <dbReference type="ARBA" id="ARBA00022989"/>
    </source>
</evidence>
<dbReference type="PANTHER" id="PTHR14969">
    <property type="entry name" value="SPHINGOSINE-1-PHOSPHATE PHOSPHOHYDROLASE"/>
    <property type="match status" value="1"/>
</dbReference>
<comment type="subcellular location">
    <subcellularLocation>
        <location evidence="1">Cell membrane</location>
        <topology evidence="1">Multi-pass membrane protein</topology>
    </subcellularLocation>
</comment>
<dbReference type="PANTHER" id="PTHR14969:SF62">
    <property type="entry name" value="DECAPRENYLPHOSPHORYL-5-PHOSPHORIBOSE PHOSPHATASE RV3807C-RELATED"/>
    <property type="match status" value="1"/>
</dbReference>
<dbReference type="Proteomes" id="UP000195897">
    <property type="component" value="Unassembled WGS sequence"/>
</dbReference>
<evidence type="ECO:0000259" key="8">
    <source>
        <dbReference type="SMART" id="SM00014"/>
    </source>
</evidence>
<protein>
    <recommendedName>
        <fullName evidence="8">Phosphatidic acid phosphatase type 2/haloperoxidase domain-containing protein</fullName>
    </recommendedName>
</protein>
<comment type="caution">
    <text evidence="9">The sequence shown here is derived from an EMBL/GenBank/DDBJ whole genome shotgun (WGS) entry which is preliminary data.</text>
</comment>
<evidence type="ECO:0000256" key="6">
    <source>
        <dbReference type="ARBA" id="ARBA00023136"/>
    </source>
</evidence>
<feature type="transmembrane region" description="Helical" evidence="7">
    <location>
        <begin position="62"/>
        <end position="81"/>
    </location>
</feature>
<dbReference type="SMART" id="SM00014">
    <property type="entry name" value="acidPPc"/>
    <property type="match status" value="1"/>
</dbReference>
<keyword evidence="4" id="KW-0378">Hydrolase</keyword>
<evidence type="ECO:0000256" key="4">
    <source>
        <dbReference type="ARBA" id="ARBA00022801"/>
    </source>
</evidence>
<dbReference type="EMBL" id="NFKK01000003">
    <property type="protein sequence ID" value="OUP53811.1"/>
    <property type="molecule type" value="Genomic_DNA"/>
</dbReference>
<keyword evidence="6 7" id="KW-0472">Membrane</keyword>
<evidence type="ECO:0000313" key="10">
    <source>
        <dbReference type="Proteomes" id="UP000195897"/>
    </source>
</evidence>
<dbReference type="InterPro" id="IPR000326">
    <property type="entry name" value="PAP2/HPO"/>
</dbReference>
<feature type="transmembrane region" description="Helical" evidence="7">
    <location>
        <begin position="128"/>
        <end position="146"/>
    </location>
</feature>
<feature type="domain" description="Phosphatidic acid phosphatase type 2/haloperoxidase" evidence="8">
    <location>
        <begin position="57"/>
        <end position="167"/>
    </location>
</feature>
<dbReference type="GO" id="GO:0016787">
    <property type="term" value="F:hydrolase activity"/>
    <property type="evidence" value="ECO:0007669"/>
    <property type="project" value="UniProtKB-KW"/>
</dbReference>
<dbReference type="AlphaFoldDB" id="A0A1Y4LG12"/>
<evidence type="ECO:0000256" key="1">
    <source>
        <dbReference type="ARBA" id="ARBA00004651"/>
    </source>
</evidence>
<evidence type="ECO:0000256" key="3">
    <source>
        <dbReference type="ARBA" id="ARBA00022692"/>
    </source>
</evidence>
<name>A0A1Y4LG12_9FIRM</name>
<dbReference type="RefSeq" id="WP_087371176.1">
    <property type="nucleotide sequence ID" value="NZ_NFKK01000003.1"/>
</dbReference>
<dbReference type="SUPFAM" id="SSF48317">
    <property type="entry name" value="Acid phosphatase/Vanadium-dependent haloperoxidase"/>
    <property type="match status" value="1"/>
</dbReference>
<dbReference type="InterPro" id="IPR036938">
    <property type="entry name" value="PAP2/HPO_sf"/>
</dbReference>
<gene>
    <name evidence="9" type="ORF">B5F17_04295</name>
</gene>
<reference evidence="10" key="1">
    <citation type="submission" date="2017-04" db="EMBL/GenBank/DDBJ databases">
        <title>Function of individual gut microbiota members based on whole genome sequencing of pure cultures obtained from chicken caecum.</title>
        <authorList>
            <person name="Medvecky M."/>
            <person name="Cejkova D."/>
            <person name="Polansky O."/>
            <person name="Karasova D."/>
            <person name="Kubasova T."/>
            <person name="Cizek A."/>
            <person name="Rychlik I."/>
        </authorList>
    </citation>
    <scope>NUCLEOTIDE SEQUENCE [LARGE SCALE GENOMIC DNA]</scope>
    <source>
        <strain evidence="10">An180</strain>
    </source>
</reference>
<dbReference type="Pfam" id="PF01569">
    <property type="entry name" value="PAP2"/>
    <property type="match status" value="1"/>
</dbReference>
<accession>A0A1Y4LG12</accession>
<keyword evidence="2" id="KW-1003">Cell membrane</keyword>
<dbReference type="CDD" id="cd03392">
    <property type="entry name" value="PAP2_like_2"/>
    <property type="match status" value="1"/>
</dbReference>
<evidence type="ECO:0000313" key="9">
    <source>
        <dbReference type="EMBL" id="OUP53811.1"/>
    </source>
</evidence>
<sequence length="184" mass="20341">MEWIQGLDHDILLYIAQHVRQDWLTPIVTLITSLGNAGAIWLILALVLVIRPRTRRCGIAMLLALLLGLLIGNLAIKNIVARPRPFRTYTDIIPLVSPGDLYSFPSGHTLSSFCAATACFGFYKKPGIACGVLAVLIGLSRLYVGVHYPTDVLCGALLGIVLGWISVWIVNQIGDQMHFRRMKY</sequence>